<dbReference type="SUPFAM" id="SSF53807">
    <property type="entry name" value="Helical backbone' metal receptor"/>
    <property type="match status" value="1"/>
</dbReference>
<reference evidence="3 4" key="1">
    <citation type="submission" date="2021-12" db="EMBL/GenBank/DDBJ databases">
        <title>Discovery of the Pendulisporaceae a myxobacterial family with distinct sporulation behavior and unique specialized metabolism.</title>
        <authorList>
            <person name="Garcia R."/>
            <person name="Popoff A."/>
            <person name="Bader C.D."/>
            <person name="Loehr J."/>
            <person name="Walesch S."/>
            <person name="Walt C."/>
            <person name="Boldt J."/>
            <person name="Bunk B."/>
            <person name="Haeckl F.J.F.P.J."/>
            <person name="Gunesch A.P."/>
            <person name="Birkelbach J."/>
            <person name="Nuebel U."/>
            <person name="Pietschmann T."/>
            <person name="Bach T."/>
            <person name="Mueller R."/>
        </authorList>
    </citation>
    <scope>NUCLEOTIDE SEQUENCE [LARGE SCALE GENOMIC DNA]</scope>
    <source>
        <strain evidence="3 4">MSr12523</strain>
    </source>
</reference>
<keyword evidence="1" id="KW-0732">Signal</keyword>
<organism evidence="3 4">
    <name type="scientific">Pendulispora brunnea</name>
    <dbReference type="NCBI Taxonomy" id="2905690"/>
    <lineage>
        <taxon>Bacteria</taxon>
        <taxon>Pseudomonadati</taxon>
        <taxon>Myxococcota</taxon>
        <taxon>Myxococcia</taxon>
        <taxon>Myxococcales</taxon>
        <taxon>Sorangiineae</taxon>
        <taxon>Pendulisporaceae</taxon>
        <taxon>Pendulispora</taxon>
    </lineage>
</organism>
<dbReference type="PANTHER" id="PTHR30535:SF34">
    <property type="entry name" value="MOLYBDATE-BINDING PROTEIN MOLA"/>
    <property type="match status" value="1"/>
</dbReference>
<evidence type="ECO:0000256" key="1">
    <source>
        <dbReference type="SAM" id="SignalP"/>
    </source>
</evidence>
<feature type="domain" description="Fe/B12 periplasmic-binding" evidence="2">
    <location>
        <begin position="61"/>
        <end position="316"/>
    </location>
</feature>
<keyword evidence="4" id="KW-1185">Reference proteome</keyword>
<dbReference type="Proteomes" id="UP001379533">
    <property type="component" value="Chromosome"/>
</dbReference>
<dbReference type="InterPro" id="IPR050902">
    <property type="entry name" value="ABC_Transporter_SBP"/>
</dbReference>
<evidence type="ECO:0000313" key="4">
    <source>
        <dbReference type="Proteomes" id="UP001379533"/>
    </source>
</evidence>
<protein>
    <submittedName>
        <fullName evidence="3">ABC transporter substrate-binding protein</fullName>
    </submittedName>
</protein>
<dbReference type="Pfam" id="PF01497">
    <property type="entry name" value="Peripla_BP_2"/>
    <property type="match status" value="1"/>
</dbReference>
<dbReference type="Gene3D" id="3.40.50.1980">
    <property type="entry name" value="Nitrogenase molybdenum iron protein domain"/>
    <property type="match status" value="2"/>
</dbReference>
<feature type="signal peptide" evidence="1">
    <location>
        <begin position="1"/>
        <end position="22"/>
    </location>
</feature>
<evidence type="ECO:0000259" key="2">
    <source>
        <dbReference type="PROSITE" id="PS50983"/>
    </source>
</evidence>
<feature type="chain" id="PRO_5046095911" evidence="1">
    <location>
        <begin position="23"/>
        <end position="316"/>
    </location>
</feature>
<dbReference type="PANTHER" id="PTHR30535">
    <property type="entry name" value="VITAMIN B12-BINDING PROTEIN"/>
    <property type="match status" value="1"/>
</dbReference>
<dbReference type="EMBL" id="CP089982">
    <property type="protein sequence ID" value="WXA94722.1"/>
    <property type="molecule type" value="Genomic_DNA"/>
</dbReference>
<proteinExistence type="predicted"/>
<dbReference type="PROSITE" id="PS50983">
    <property type="entry name" value="FE_B12_PBP"/>
    <property type="match status" value="1"/>
</dbReference>
<gene>
    <name evidence="3" type="ORF">LZC95_50925</name>
</gene>
<dbReference type="RefSeq" id="WP_394845333.1">
    <property type="nucleotide sequence ID" value="NZ_CP089982.1"/>
</dbReference>
<sequence length="316" mass="33896">MRAVTSWNVAAFVAALALSTSAAWTPHEQAAPAATETHAAEPAAPWTDHAGVTLPRAHYVRIASASLVTDHLLLELCEPERIAAFTHYSADERARGYRFHGKPTIHDTKNVEAILALHPDLLFVSSIGDPRPVARLREAGLPVYDLGEMRGLSTFVPNIREVAAIVGAPERGERLVQSFVASMKAVAADIPRAMRKRGMFLSAYGGHFFGGATGTSYHDVLAFGGLMDAASSYRDWPDFSSEQILAMDPEVIVTEDEMRPRICEHAGLGGLRACSTLGGIVELDRELTVDPGLGMLEAAQRVRRAVYGDGAATGAP</sequence>
<dbReference type="InterPro" id="IPR002491">
    <property type="entry name" value="ABC_transptr_periplasmic_BD"/>
</dbReference>
<accession>A0ABZ2K7S2</accession>
<evidence type="ECO:0000313" key="3">
    <source>
        <dbReference type="EMBL" id="WXA94722.1"/>
    </source>
</evidence>
<name>A0ABZ2K7S2_9BACT</name>